<dbReference type="EMBL" id="AEPY01000011">
    <property type="protein sequence ID" value="EFU79477.1"/>
    <property type="molecule type" value="Genomic_DNA"/>
</dbReference>
<gene>
    <name evidence="2" type="ORF">HMPREF0388_1580</name>
</gene>
<keyword evidence="1" id="KW-0812">Transmembrane</keyword>
<accession>E6M0J7</accession>
<organism evidence="2 3">
    <name type="scientific">Mobiluncus curtisii ATCC 51333</name>
    <dbReference type="NCBI Taxonomy" id="887326"/>
    <lineage>
        <taxon>Bacteria</taxon>
        <taxon>Bacillati</taxon>
        <taxon>Actinomycetota</taxon>
        <taxon>Actinomycetes</taxon>
        <taxon>Actinomycetales</taxon>
        <taxon>Actinomycetaceae</taxon>
        <taxon>Mobiluncus</taxon>
    </lineage>
</organism>
<proteinExistence type="predicted"/>
<reference evidence="2 3" key="1">
    <citation type="submission" date="2010-12" db="EMBL/GenBank/DDBJ databases">
        <authorList>
            <person name="Muzny D."/>
            <person name="Qin X."/>
            <person name="Deng J."/>
            <person name="Jiang H."/>
            <person name="Liu Y."/>
            <person name="Qu J."/>
            <person name="Song X.-Z."/>
            <person name="Zhang L."/>
            <person name="Thornton R."/>
            <person name="Coyle M."/>
            <person name="Francisco L."/>
            <person name="Jackson L."/>
            <person name="Javaid M."/>
            <person name="Korchina V."/>
            <person name="Kovar C."/>
            <person name="Mata R."/>
            <person name="Mathew T."/>
            <person name="Ngo R."/>
            <person name="Nguyen L."/>
            <person name="Nguyen N."/>
            <person name="Okwuonu G."/>
            <person name="Ongeri F."/>
            <person name="Pham C."/>
            <person name="Simmons D."/>
            <person name="Wilczek-Boney K."/>
            <person name="Hale W."/>
            <person name="Jakkamsetti A."/>
            <person name="Pham P."/>
            <person name="Ruth R."/>
            <person name="San Lucas F."/>
            <person name="Warren J."/>
            <person name="Zhang J."/>
            <person name="Zhao Z."/>
            <person name="Zhou C."/>
            <person name="Zhu D."/>
            <person name="Lee S."/>
            <person name="Bess C."/>
            <person name="Blankenburg K."/>
            <person name="Forbes L."/>
            <person name="Fu Q."/>
            <person name="Gubbala S."/>
            <person name="Hirani K."/>
            <person name="Jayaseelan J.C."/>
            <person name="Lara F."/>
            <person name="Munidasa M."/>
            <person name="Palculict T."/>
            <person name="Patil S."/>
            <person name="Pu L.-L."/>
            <person name="Saada N."/>
            <person name="Tang L."/>
            <person name="Weissenberger G."/>
            <person name="Zhu Y."/>
            <person name="Hemphill L."/>
            <person name="Shang Y."/>
            <person name="Youmans B."/>
            <person name="Ayvaz T."/>
            <person name="Ross M."/>
            <person name="Santibanez J."/>
            <person name="Aqrawi P."/>
            <person name="Gross S."/>
            <person name="Joshi V."/>
            <person name="Fowler G."/>
            <person name="Nazareth L."/>
            <person name="Reid J."/>
            <person name="Worley K."/>
            <person name="Petrosino J."/>
            <person name="Highlander S."/>
            <person name="Gibbs R."/>
        </authorList>
    </citation>
    <scope>NUCLEOTIDE SEQUENCE [LARGE SCALE GENOMIC DNA]</scope>
    <source>
        <strain evidence="2 3">ATCC 51333</strain>
    </source>
</reference>
<dbReference type="AlphaFoldDB" id="E6M0J7"/>
<name>E6M0J7_9ACTO</name>
<keyword evidence="1" id="KW-1133">Transmembrane helix</keyword>
<evidence type="ECO:0000313" key="2">
    <source>
        <dbReference type="EMBL" id="EFU79477.1"/>
    </source>
</evidence>
<feature type="transmembrane region" description="Helical" evidence="1">
    <location>
        <begin position="41"/>
        <end position="60"/>
    </location>
</feature>
<protein>
    <submittedName>
        <fullName evidence="2">Uncharacterized protein</fullName>
    </submittedName>
</protein>
<comment type="caution">
    <text evidence="2">The sequence shown here is derived from an EMBL/GenBank/DDBJ whole genome shotgun (WGS) entry which is preliminary data.</text>
</comment>
<feature type="transmembrane region" description="Helical" evidence="1">
    <location>
        <begin position="129"/>
        <end position="151"/>
    </location>
</feature>
<dbReference type="HOGENOM" id="CLU_1303734_0_0_11"/>
<keyword evidence="1" id="KW-0472">Membrane</keyword>
<feature type="transmembrane region" description="Helical" evidence="1">
    <location>
        <begin position="100"/>
        <end position="117"/>
    </location>
</feature>
<sequence length="211" mass="24216">MESDNPRKTASPLSAEEAQRMLAEVDAVMDRVISVERFPKWWLAVYAVLPALAISLPLLVPGKWSSLLVTVAGLAVAWMVVFWLAWPRLTRTGLGRDERLLMKGTLSLPWIFFPQFHQVFSHELQGHELLVVVLALVLPALFHLVCGIAILRWYRRRIRARVFDFTESEAIWDSAQREIDRRLREIDARDRAQRAARRNLVNPSTPDVPES</sequence>
<dbReference type="Proteomes" id="UP000005573">
    <property type="component" value="Unassembled WGS sequence"/>
</dbReference>
<evidence type="ECO:0000256" key="1">
    <source>
        <dbReference type="SAM" id="Phobius"/>
    </source>
</evidence>
<feature type="transmembrane region" description="Helical" evidence="1">
    <location>
        <begin position="66"/>
        <end position="88"/>
    </location>
</feature>
<evidence type="ECO:0000313" key="3">
    <source>
        <dbReference type="Proteomes" id="UP000005573"/>
    </source>
</evidence>